<dbReference type="Gene3D" id="2.40.50.140">
    <property type="entry name" value="Nucleic acid-binding proteins"/>
    <property type="match status" value="1"/>
</dbReference>
<evidence type="ECO:0000256" key="2">
    <source>
        <dbReference type="ARBA" id="ARBA00017846"/>
    </source>
</evidence>
<evidence type="ECO:0000313" key="21">
    <source>
        <dbReference type="Proteomes" id="UP000297288"/>
    </source>
</evidence>
<evidence type="ECO:0000256" key="15">
    <source>
        <dbReference type="RuleBase" id="RU363016"/>
    </source>
</evidence>
<accession>A0A1G6MV58</accession>
<keyword evidence="4 15" id="KW-0227">DNA damage</keyword>
<keyword evidence="9 15" id="KW-0233">DNA recombination</keyword>
<dbReference type="GO" id="GO:0005524">
    <property type="term" value="F:ATP binding"/>
    <property type="evidence" value="ECO:0007669"/>
    <property type="project" value="UniProtKB-KW"/>
</dbReference>
<dbReference type="Pfam" id="PF17190">
    <property type="entry name" value="RecG_N"/>
    <property type="match status" value="1"/>
</dbReference>
<feature type="domain" description="Helicase ATP-binding" evidence="16">
    <location>
        <begin position="372"/>
        <end position="533"/>
    </location>
</feature>
<dbReference type="SMART" id="SM00490">
    <property type="entry name" value="HELICc"/>
    <property type="match status" value="1"/>
</dbReference>
<gene>
    <name evidence="19" type="primary">recG</name>
    <name evidence="19" type="ORF">E4650_08475</name>
    <name evidence="18" type="ORF">SAMN04488588_1398</name>
</gene>
<keyword evidence="5 15" id="KW-0378">Hydrolase</keyword>
<keyword evidence="7 15" id="KW-0067">ATP-binding</keyword>
<dbReference type="GO" id="GO:0006281">
    <property type="term" value="P:DNA repair"/>
    <property type="evidence" value="ECO:0007669"/>
    <property type="project" value="UniProtKB-UniRule"/>
</dbReference>
<dbReference type="InterPro" id="IPR027417">
    <property type="entry name" value="P-loop_NTPase"/>
</dbReference>
<keyword evidence="6 15" id="KW-0347">Helicase</keyword>
<dbReference type="Pfam" id="PF00270">
    <property type="entry name" value="DEAD"/>
    <property type="match status" value="1"/>
</dbReference>
<dbReference type="InterPro" id="IPR047112">
    <property type="entry name" value="RecG/Mfd"/>
</dbReference>
<keyword evidence="11" id="KW-0413">Isomerase</keyword>
<dbReference type="InterPro" id="IPR045562">
    <property type="entry name" value="RecG_dom3_C"/>
</dbReference>
<dbReference type="AlphaFoldDB" id="A0A1G6MV58"/>
<dbReference type="InterPro" id="IPR004609">
    <property type="entry name" value="ATP-dep_DNA_helicase_RecG"/>
</dbReference>
<dbReference type="GO" id="GO:0016787">
    <property type="term" value="F:hydrolase activity"/>
    <property type="evidence" value="ECO:0007669"/>
    <property type="project" value="UniProtKB-KW"/>
</dbReference>
<evidence type="ECO:0000256" key="6">
    <source>
        <dbReference type="ARBA" id="ARBA00022806"/>
    </source>
</evidence>
<organism evidence="18 20">
    <name type="scientific">Geotoga petraea</name>
    <dbReference type="NCBI Taxonomy" id="28234"/>
    <lineage>
        <taxon>Bacteria</taxon>
        <taxon>Thermotogati</taxon>
        <taxon>Thermotogota</taxon>
        <taxon>Thermotogae</taxon>
        <taxon>Petrotogales</taxon>
        <taxon>Petrotogaceae</taxon>
        <taxon>Geotoga</taxon>
    </lineage>
</organism>
<evidence type="ECO:0000313" key="20">
    <source>
        <dbReference type="Proteomes" id="UP000199322"/>
    </source>
</evidence>
<evidence type="ECO:0000256" key="11">
    <source>
        <dbReference type="ARBA" id="ARBA00023235"/>
    </source>
</evidence>
<evidence type="ECO:0000256" key="4">
    <source>
        <dbReference type="ARBA" id="ARBA00022763"/>
    </source>
</evidence>
<dbReference type="EMBL" id="FMYV01000005">
    <property type="protein sequence ID" value="SDC59419.1"/>
    <property type="molecule type" value="Genomic_DNA"/>
</dbReference>
<protein>
    <recommendedName>
        <fullName evidence="2 15">ATP-dependent DNA helicase RecG</fullName>
        <ecNumber evidence="13 15">5.6.2.4</ecNumber>
    </recommendedName>
</protein>
<proteinExistence type="inferred from homology"/>
<name>A0A1G6MV58_9BACT</name>
<dbReference type="Proteomes" id="UP000297288">
    <property type="component" value="Unassembled WGS sequence"/>
</dbReference>
<dbReference type="Proteomes" id="UP000199322">
    <property type="component" value="Unassembled WGS sequence"/>
</dbReference>
<dbReference type="CDD" id="cd18811">
    <property type="entry name" value="SF2_C_RecG"/>
    <property type="match status" value="1"/>
</dbReference>
<dbReference type="RefSeq" id="WP_091404064.1">
    <property type="nucleotide sequence ID" value="NZ_FMYV01000005.1"/>
</dbReference>
<keyword evidence="20" id="KW-1185">Reference proteome</keyword>
<evidence type="ECO:0000259" key="16">
    <source>
        <dbReference type="PROSITE" id="PS51192"/>
    </source>
</evidence>
<feature type="domain" description="Helicase C-terminal" evidence="17">
    <location>
        <begin position="552"/>
        <end position="717"/>
    </location>
</feature>
<dbReference type="GO" id="GO:0043138">
    <property type="term" value="F:3'-5' DNA helicase activity"/>
    <property type="evidence" value="ECO:0007669"/>
    <property type="project" value="UniProtKB-EC"/>
</dbReference>
<dbReference type="GO" id="GO:0006310">
    <property type="term" value="P:DNA recombination"/>
    <property type="evidence" value="ECO:0007669"/>
    <property type="project" value="UniProtKB-UniRule"/>
</dbReference>
<evidence type="ECO:0000256" key="3">
    <source>
        <dbReference type="ARBA" id="ARBA00022741"/>
    </source>
</evidence>
<dbReference type="Pfam" id="PF19833">
    <property type="entry name" value="RecG_dom3_C"/>
    <property type="match status" value="1"/>
</dbReference>
<evidence type="ECO:0000256" key="10">
    <source>
        <dbReference type="ARBA" id="ARBA00023204"/>
    </source>
</evidence>
<evidence type="ECO:0000256" key="1">
    <source>
        <dbReference type="ARBA" id="ARBA00007504"/>
    </source>
</evidence>
<comment type="catalytic activity">
    <reaction evidence="14 15">
        <text>ATP + H2O = ADP + phosphate + H(+)</text>
        <dbReference type="Rhea" id="RHEA:13065"/>
        <dbReference type="ChEBI" id="CHEBI:15377"/>
        <dbReference type="ChEBI" id="CHEBI:15378"/>
        <dbReference type="ChEBI" id="CHEBI:30616"/>
        <dbReference type="ChEBI" id="CHEBI:43474"/>
        <dbReference type="ChEBI" id="CHEBI:456216"/>
        <dbReference type="EC" id="5.6.2.4"/>
    </reaction>
</comment>
<dbReference type="InterPro" id="IPR036845">
    <property type="entry name" value="RecG_N_sf"/>
</dbReference>
<dbReference type="CDD" id="cd17992">
    <property type="entry name" value="DEXHc_RecG"/>
    <property type="match status" value="1"/>
</dbReference>
<evidence type="ECO:0000256" key="7">
    <source>
        <dbReference type="ARBA" id="ARBA00022840"/>
    </source>
</evidence>
<dbReference type="PANTHER" id="PTHR47964:SF1">
    <property type="entry name" value="ATP-DEPENDENT DNA HELICASE HOMOLOG RECG, CHLOROPLASTIC"/>
    <property type="match status" value="1"/>
</dbReference>
<dbReference type="CDD" id="cd04488">
    <property type="entry name" value="RecG_wedge_OBF"/>
    <property type="match status" value="1"/>
</dbReference>
<dbReference type="EC" id="5.6.2.4" evidence="13 15"/>
<dbReference type="SUPFAM" id="SSF50249">
    <property type="entry name" value="Nucleic acid-binding proteins"/>
    <property type="match status" value="1"/>
</dbReference>
<reference evidence="18 20" key="1">
    <citation type="submission" date="2016-10" db="EMBL/GenBank/DDBJ databases">
        <authorList>
            <person name="de Groot N.N."/>
        </authorList>
    </citation>
    <scope>NUCLEOTIDE SEQUENCE [LARGE SCALE GENOMIC DNA]</scope>
    <source>
        <strain evidence="18 20">WG14</strain>
    </source>
</reference>
<dbReference type="SMART" id="SM00487">
    <property type="entry name" value="DEXDc"/>
    <property type="match status" value="1"/>
</dbReference>
<dbReference type="InterPro" id="IPR012340">
    <property type="entry name" value="NA-bd_OB-fold"/>
</dbReference>
<dbReference type="PROSITE" id="PS51194">
    <property type="entry name" value="HELICASE_CTER"/>
    <property type="match status" value="1"/>
</dbReference>
<evidence type="ECO:0000256" key="9">
    <source>
        <dbReference type="ARBA" id="ARBA00023172"/>
    </source>
</evidence>
<dbReference type="PANTHER" id="PTHR47964">
    <property type="entry name" value="ATP-DEPENDENT DNA HELICASE HOMOLOG RECG, CHLOROPLASTIC"/>
    <property type="match status" value="1"/>
</dbReference>
<dbReference type="Pfam" id="PF17191">
    <property type="entry name" value="RecG_wedge"/>
    <property type="match status" value="1"/>
</dbReference>
<dbReference type="OrthoDB" id="9804325at2"/>
<dbReference type="PROSITE" id="PS51192">
    <property type="entry name" value="HELICASE_ATP_BIND_1"/>
    <property type="match status" value="1"/>
</dbReference>
<keyword evidence="3 15" id="KW-0547">Nucleotide-binding</keyword>
<evidence type="ECO:0000313" key="18">
    <source>
        <dbReference type="EMBL" id="SDC59419.1"/>
    </source>
</evidence>
<reference evidence="19 21" key="2">
    <citation type="submission" date="2019-04" db="EMBL/GenBank/DDBJ databases">
        <title>Draft genome sequence data and analysis of a Fermenting Bacterium, Geotoga petraea strain HO-Geo1, isolated from heavy-oil petroleum reservoir in Russia.</title>
        <authorList>
            <person name="Grouzdev D.S."/>
            <person name="Semenova E.M."/>
            <person name="Sokolova D.S."/>
            <person name="Tourova T.P."/>
            <person name="Poltaraus A.B."/>
            <person name="Nazina T.N."/>
        </authorList>
    </citation>
    <scope>NUCLEOTIDE SEQUENCE [LARGE SCALE GENOMIC DNA]</scope>
    <source>
        <strain evidence="19 21">HO-Geo1</strain>
    </source>
</reference>
<comment type="catalytic activity">
    <reaction evidence="12 15">
        <text>Couples ATP hydrolysis with the unwinding of duplex DNA by translocating in the 3'-5' direction.</text>
        <dbReference type="EC" id="5.6.2.4"/>
    </reaction>
</comment>
<dbReference type="SUPFAM" id="SSF69008">
    <property type="entry name" value="RecG, N-terminal domain"/>
    <property type="match status" value="1"/>
</dbReference>
<evidence type="ECO:0000256" key="13">
    <source>
        <dbReference type="ARBA" id="ARBA00034808"/>
    </source>
</evidence>
<comment type="similarity">
    <text evidence="1 15">Belongs to the helicase family. RecG subfamily.</text>
</comment>
<dbReference type="InterPro" id="IPR033454">
    <property type="entry name" value="RecG_wedge"/>
</dbReference>
<evidence type="ECO:0000313" key="19">
    <source>
        <dbReference type="EMBL" id="TGG87329.1"/>
    </source>
</evidence>
<evidence type="ECO:0000256" key="5">
    <source>
        <dbReference type="ARBA" id="ARBA00022801"/>
    </source>
</evidence>
<dbReference type="InterPro" id="IPR001650">
    <property type="entry name" value="Helicase_C-like"/>
</dbReference>
<dbReference type="GO" id="GO:0003677">
    <property type="term" value="F:DNA binding"/>
    <property type="evidence" value="ECO:0007669"/>
    <property type="project" value="UniProtKB-KW"/>
</dbReference>
<dbReference type="STRING" id="28234.SAMN04488588_1398"/>
<dbReference type="Gene3D" id="1.20.120.630">
    <property type="entry name" value="RecG, N-terminal domain"/>
    <property type="match status" value="1"/>
</dbReference>
<dbReference type="Gene3D" id="3.40.50.300">
    <property type="entry name" value="P-loop containing nucleotide triphosphate hydrolases"/>
    <property type="match status" value="2"/>
</dbReference>
<dbReference type="NCBIfam" id="TIGR00643">
    <property type="entry name" value="recG"/>
    <property type="match status" value="1"/>
</dbReference>
<dbReference type="InterPro" id="IPR028993">
    <property type="entry name" value="RecG_N"/>
</dbReference>
<keyword evidence="8" id="KW-0238">DNA-binding</keyword>
<dbReference type="Pfam" id="PF00271">
    <property type="entry name" value="Helicase_C"/>
    <property type="match status" value="1"/>
</dbReference>
<dbReference type="NCBIfam" id="NF008165">
    <property type="entry name" value="PRK10917.1-3"/>
    <property type="match status" value="1"/>
</dbReference>
<evidence type="ECO:0000256" key="14">
    <source>
        <dbReference type="ARBA" id="ARBA00048988"/>
    </source>
</evidence>
<evidence type="ECO:0000256" key="12">
    <source>
        <dbReference type="ARBA" id="ARBA00034617"/>
    </source>
</evidence>
<dbReference type="InterPro" id="IPR014001">
    <property type="entry name" value="Helicase_ATP-bd"/>
</dbReference>
<keyword evidence="10 15" id="KW-0234">DNA repair</keyword>
<evidence type="ECO:0000259" key="17">
    <source>
        <dbReference type="PROSITE" id="PS51194"/>
    </source>
</evidence>
<dbReference type="InterPro" id="IPR011545">
    <property type="entry name" value="DEAD/DEAH_box_helicase_dom"/>
</dbReference>
<dbReference type="EMBL" id="SRME01000005">
    <property type="protein sequence ID" value="TGG87329.1"/>
    <property type="molecule type" value="Genomic_DNA"/>
</dbReference>
<evidence type="ECO:0000256" key="8">
    <source>
        <dbReference type="ARBA" id="ARBA00023125"/>
    </source>
</evidence>
<comment type="function">
    <text evidence="15">Plays a critical role in recombination and DNA repair. Helps process Holliday junction intermediates to mature products by catalyzing branch migration. Has replication fork regression activity, unwinds stalled or blocked replication forks to make a HJ that can be resolved. Has a DNA unwinding activity characteristic of a DNA helicase with 3'-5' polarity.</text>
</comment>
<dbReference type="SUPFAM" id="SSF52540">
    <property type="entry name" value="P-loop containing nucleoside triphosphate hydrolases"/>
    <property type="match status" value="2"/>
</dbReference>
<dbReference type="NCBIfam" id="NF008168">
    <property type="entry name" value="PRK10917.2-2"/>
    <property type="match status" value="1"/>
</dbReference>
<sequence length="780" mass="89875">MNLDLESYIKEIENILRQKDKNIKSWDDIYPSFISLSKKNASLIKINNMEEDIKKILSYVKPLGILDTERKNKRLKGLKDAVLKLKEKYLVDSFEESVSKYSLFTDIKYVKNVGTKRASYLKKLGIENIYDAIYFPPRDYEDRRKISKIISLEDGYKYFVLGKIVNFQENKINKGLTIYSYAVEDDTGVMEVTFFNQNYVKSYFKIGVTAAFFGKVENNFGKKQMKAPEFQIINNINEIEAKIMPVYPLTYGVSQAVMRKITQNILLHDTNYQEYLPKFFLDKFNILNLKKRIKGLHFPKSFYHKNRALSSLKFDEAFLFEVAILSAKKQFENNIKGFPKQFEGTLSSKFMSSLSFVLTDSQKNCYEEIKNDMKDPKPMNRLLQGDVGSGKTVVSELAIIDNYEAGFQSSIMVPTSVLAKQQYKKIKNHMDPLGIKVEILLGETSNKEKDEIKEKLSNGDIDIIIGTHAIIQEDVTFKNLGFVVIDEQHRFGVNQRLDLISKGFSPDILVMTATPIPRTLALTLYGDLDVSTIREMPKGRKSIKTVLTTDGKSNKIYEFIEKELKKNNQAFFIYPLVEESEKIDLKNATDMYKSLKNVFPDYNIGLLHGKMKPEEKTEIMDKFVSKEFNVLVSTTVVEVGVDIPDATVMVIEHPDRFGLSQLHQLRGRVGRSNKQAYCFLVVNGNLNQDTKDRLLDFSNTLDGFEVSNIDLKWRGPGKFFGTLQHGLPDFKFLDIINDLEIIDEVKREVDNLLEKDLDMSKINKEIKRRYKNNIDLIKAF</sequence>